<keyword evidence="2" id="KW-0378">Hydrolase</keyword>
<dbReference type="EMBL" id="QHHQ01000001">
    <property type="protein sequence ID" value="RAI04162.1"/>
    <property type="molecule type" value="Genomic_DNA"/>
</dbReference>
<dbReference type="InterPro" id="IPR000073">
    <property type="entry name" value="AB_hydrolase_1"/>
</dbReference>
<dbReference type="SUPFAM" id="SSF53474">
    <property type="entry name" value="alpha/beta-Hydrolases"/>
    <property type="match status" value="1"/>
</dbReference>
<dbReference type="PANTHER" id="PTHR43689:SF8">
    <property type="entry name" value="ALPHA_BETA-HYDROLASES SUPERFAMILY PROTEIN"/>
    <property type="match status" value="1"/>
</dbReference>
<gene>
    <name evidence="2" type="ORF">DLJ53_06855</name>
</gene>
<evidence type="ECO:0000313" key="2">
    <source>
        <dbReference type="EMBL" id="RAI04162.1"/>
    </source>
</evidence>
<dbReference type="Gene3D" id="3.40.50.1820">
    <property type="entry name" value="alpha/beta hydrolase"/>
    <property type="match status" value="1"/>
</dbReference>
<protein>
    <submittedName>
        <fullName evidence="2">Alpha/beta hydrolase</fullName>
    </submittedName>
</protein>
<reference evidence="2 3" key="1">
    <citation type="submission" date="2018-05" db="EMBL/GenBank/DDBJ databases">
        <title>Acuticoccus sediminis sp. nov., isolated from deep-sea sediment of Indian Ocean.</title>
        <authorList>
            <person name="Liu X."/>
            <person name="Lai Q."/>
            <person name="Du Y."/>
            <person name="Sun F."/>
            <person name="Zhang X."/>
            <person name="Wang S."/>
            <person name="Shao Z."/>
        </authorList>
    </citation>
    <scope>NUCLEOTIDE SEQUENCE [LARGE SCALE GENOMIC DNA]</scope>
    <source>
        <strain evidence="2 3">PTG4-2</strain>
    </source>
</reference>
<feature type="domain" description="AB hydrolase-1" evidence="1">
    <location>
        <begin position="63"/>
        <end position="294"/>
    </location>
</feature>
<dbReference type="Pfam" id="PF12697">
    <property type="entry name" value="Abhydrolase_6"/>
    <property type="match status" value="1"/>
</dbReference>
<dbReference type="PANTHER" id="PTHR43689">
    <property type="entry name" value="HYDROLASE"/>
    <property type="match status" value="1"/>
</dbReference>
<proteinExistence type="predicted"/>
<comment type="caution">
    <text evidence="2">The sequence shown here is derived from an EMBL/GenBank/DDBJ whole genome shotgun (WGS) entry which is preliminary data.</text>
</comment>
<dbReference type="GO" id="GO:0016787">
    <property type="term" value="F:hydrolase activity"/>
    <property type="evidence" value="ECO:0007669"/>
    <property type="project" value="UniProtKB-KW"/>
</dbReference>
<evidence type="ECO:0000313" key="3">
    <source>
        <dbReference type="Proteomes" id="UP000249590"/>
    </source>
</evidence>
<keyword evidence="3" id="KW-1185">Reference proteome</keyword>
<sequence length="311" mass="32447">MMSDDAKSSAAALSRAAALLDDGVSEPAEVVAAFEAAATVLKTPCGGGEMVWHAFGDGPPLALLHGGHGSWLHWLRMIAPLAEANRILVADMPGYGASGDLPDIPNEGTAFADAMAEPIVAGLKILCGSEPVALAGFSFGGVVATRAARMLGTQCRELVIVGSMGFGFALSDPPPLRKVRTVSSDALAEVHRANLASMMFANADRIDDLAVHIQTLNVPRARAPSRLASRSAALLEALPDVTAPITAIYGERDAVAFQHDERWEILKAHPAGARQHVIDGMGHWVQYEAAGAVAPLMRDALAARLVPDAAS</sequence>
<organism evidence="2 3">
    <name type="scientific">Acuticoccus sediminis</name>
    <dbReference type="NCBI Taxonomy" id="2184697"/>
    <lineage>
        <taxon>Bacteria</taxon>
        <taxon>Pseudomonadati</taxon>
        <taxon>Pseudomonadota</taxon>
        <taxon>Alphaproteobacteria</taxon>
        <taxon>Hyphomicrobiales</taxon>
        <taxon>Amorphaceae</taxon>
        <taxon>Acuticoccus</taxon>
    </lineage>
</organism>
<dbReference type="Proteomes" id="UP000249590">
    <property type="component" value="Unassembled WGS sequence"/>
</dbReference>
<dbReference type="InterPro" id="IPR029058">
    <property type="entry name" value="AB_hydrolase_fold"/>
</dbReference>
<accession>A0A8B2P4X5</accession>
<name>A0A8B2P4X5_9HYPH</name>
<evidence type="ECO:0000259" key="1">
    <source>
        <dbReference type="Pfam" id="PF12697"/>
    </source>
</evidence>
<dbReference type="AlphaFoldDB" id="A0A8B2P4X5"/>